<gene>
    <name evidence="6" type="ORF">OCL97_16830</name>
</gene>
<dbReference type="InterPro" id="IPR001789">
    <property type="entry name" value="Sig_transdc_resp-reg_receiver"/>
</dbReference>
<name>A0ABW6CUW2_9CAUL</name>
<evidence type="ECO:0000313" key="6">
    <source>
        <dbReference type="EMBL" id="MFD3265625.1"/>
    </source>
</evidence>
<reference evidence="6 7" key="1">
    <citation type="submission" date="2022-09" db="EMBL/GenBank/DDBJ databases">
        <title>New species of Phenylobacterium.</title>
        <authorList>
            <person name="Mieszkin S."/>
        </authorList>
    </citation>
    <scope>NUCLEOTIDE SEQUENCE [LARGE SCALE GENOMIC DNA]</scope>
    <source>
        <strain evidence="6 7">HK31-G</strain>
    </source>
</reference>
<evidence type="ECO:0000313" key="7">
    <source>
        <dbReference type="Proteomes" id="UP001598130"/>
    </source>
</evidence>
<dbReference type="EMBL" id="JAOTJD010000036">
    <property type="protein sequence ID" value="MFD3265625.1"/>
    <property type="molecule type" value="Genomic_DNA"/>
</dbReference>
<dbReference type="SMART" id="SM00862">
    <property type="entry name" value="Trans_reg_C"/>
    <property type="match status" value="1"/>
</dbReference>
<feature type="domain" description="OmpR/PhoB-type" evidence="5">
    <location>
        <begin position="129"/>
        <end position="228"/>
    </location>
</feature>
<evidence type="ECO:0000259" key="5">
    <source>
        <dbReference type="PROSITE" id="PS51755"/>
    </source>
</evidence>
<dbReference type="InterPro" id="IPR036388">
    <property type="entry name" value="WH-like_DNA-bd_sf"/>
</dbReference>
<evidence type="ECO:0000256" key="3">
    <source>
        <dbReference type="PROSITE-ProRule" id="PRU01091"/>
    </source>
</evidence>
<dbReference type="InterPro" id="IPR016032">
    <property type="entry name" value="Sig_transdc_resp-reg_C-effctor"/>
</dbReference>
<keyword evidence="1 3" id="KW-0238">DNA-binding</keyword>
<dbReference type="Gene3D" id="3.40.50.2300">
    <property type="match status" value="1"/>
</dbReference>
<proteinExistence type="predicted"/>
<dbReference type="PANTHER" id="PTHR48111">
    <property type="entry name" value="REGULATOR OF RPOS"/>
    <property type="match status" value="1"/>
</dbReference>
<dbReference type="SUPFAM" id="SSF46894">
    <property type="entry name" value="C-terminal effector domain of the bipartite response regulators"/>
    <property type="match status" value="1"/>
</dbReference>
<dbReference type="InterPro" id="IPR039420">
    <property type="entry name" value="WalR-like"/>
</dbReference>
<comment type="caution">
    <text evidence="6">The sequence shown here is derived from an EMBL/GenBank/DDBJ whole genome shotgun (WGS) entry which is preliminary data.</text>
</comment>
<dbReference type="SUPFAM" id="SSF52172">
    <property type="entry name" value="CheY-like"/>
    <property type="match status" value="1"/>
</dbReference>
<dbReference type="Pfam" id="PF00486">
    <property type="entry name" value="Trans_reg_C"/>
    <property type="match status" value="1"/>
</dbReference>
<evidence type="ECO:0000256" key="2">
    <source>
        <dbReference type="PROSITE-ProRule" id="PRU00169"/>
    </source>
</evidence>
<evidence type="ECO:0000259" key="4">
    <source>
        <dbReference type="PROSITE" id="PS50110"/>
    </source>
</evidence>
<dbReference type="SMART" id="SM00448">
    <property type="entry name" value="REC"/>
    <property type="match status" value="1"/>
</dbReference>
<protein>
    <submittedName>
        <fullName evidence="6">Winged helix-turn-helix domain-containing protein</fullName>
    </submittedName>
</protein>
<dbReference type="PANTHER" id="PTHR48111:SF50">
    <property type="entry name" value="KDP OPERON TRANSCRIPTIONAL REGULATORY PROTEIN KDPE"/>
    <property type="match status" value="1"/>
</dbReference>
<dbReference type="InterPro" id="IPR011006">
    <property type="entry name" value="CheY-like_superfamily"/>
</dbReference>
<dbReference type="Gene3D" id="1.10.10.10">
    <property type="entry name" value="Winged helix-like DNA-binding domain superfamily/Winged helix DNA-binding domain"/>
    <property type="match status" value="1"/>
</dbReference>
<feature type="modified residue" description="4-aspartylphosphate" evidence="2">
    <location>
        <position position="55"/>
    </location>
</feature>
<feature type="DNA-binding region" description="OmpR/PhoB-type" evidence="3">
    <location>
        <begin position="129"/>
        <end position="228"/>
    </location>
</feature>
<sequence length="230" mass="25071">MSLRPRILVIDDEPQIHRFLTPALEAAGFEPIRADTAADGLRELARRAPDAVILDLGLPDMDGKAALAQARAFYAGPILILSARDRETEKIDALDLGADDYVEKPFGVGELLARLRVALRRGAPTDAAPRSVTAGALEIDLAMHAVRRDGAAVRLSPKEFQLLAQLVEGAGRVVTHRQLLTAVWGPAHVHDTQYLRVFIGQLRHKLEPDPAQPRHIVTEPGVGYRFVTGP</sequence>
<dbReference type="InterPro" id="IPR001867">
    <property type="entry name" value="OmpR/PhoB-type_DNA-bd"/>
</dbReference>
<keyword evidence="7" id="KW-1185">Reference proteome</keyword>
<evidence type="ECO:0000256" key="1">
    <source>
        <dbReference type="ARBA" id="ARBA00023125"/>
    </source>
</evidence>
<feature type="domain" description="Response regulatory" evidence="4">
    <location>
        <begin position="6"/>
        <end position="119"/>
    </location>
</feature>
<keyword evidence="2" id="KW-0597">Phosphoprotein</keyword>
<organism evidence="6 7">
    <name type="scientific">Phenylobacterium ferrooxidans</name>
    <dbReference type="NCBI Taxonomy" id="2982689"/>
    <lineage>
        <taxon>Bacteria</taxon>
        <taxon>Pseudomonadati</taxon>
        <taxon>Pseudomonadota</taxon>
        <taxon>Alphaproteobacteria</taxon>
        <taxon>Caulobacterales</taxon>
        <taxon>Caulobacteraceae</taxon>
        <taxon>Phenylobacterium</taxon>
    </lineage>
</organism>
<dbReference type="PROSITE" id="PS50110">
    <property type="entry name" value="RESPONSE_REGULATORY"/>
    <property type="match status" value="1"/>
</dbReference>
<dbReference type="Pfam" id="PF00072">
    <property type="entry name" value="Response_reg"/>
    <property type="match status" value="1"/>
</dbReference>
<accession>A0ABW6CUW2</accession>
<dbReference type="Gene3D" id="6.10.250.690">
    <property type="match status" value="1"/>
</dbReference>
<dbReference type="RefSeq" id="WP_377371017.1">
    <property type="nucleotide sequence ID" value="NZ_JAOTJD010000036.1"/>
</dbReference>
<dbReference type="Proteomes" id="UP001598130">
    <property type="component" value="Unassembled WGS sequence"/>
</dbReference>
<dbReference type="PROSITE" id="PS51755">
    <property type="entry name" value="OMPR_PHOB"/>
    <property type="match status" value="1"/>
</dbReference>
<dbReference type="CDD" id="cd00383">
    <property type="entry name" value="trans_reg_C"/>
    <property type="match status" value="1"/>
</dbReference>